<evidence type="ECO:0000256" key="1">
    <source>
        <dbReference type="SAM" id="MobiDB-lite"/>
    </source>
</evidence>
<feature type="compositionally biased region" description="Basic and acidic residues" evidence="1">
    <location>
        <begin position="1"/>
        <end position="19"/>
    </location>
</feature>
<reference evidence="2 3" key="1">
    <citation type="submission" date="2020-08" db="EMBL/GenBank/DDBJ databases">
        <title>Plant Genome Project.</title>
        <authorList>
            <person name="Zhang R.-G."/>
        </authorList>
    </citation>
    <scope>NUCLEOTIDE SEQUENCE [LARGE SCALE GENOMIC DNA]</scope>
    <source>
        <tissue evidence="2">Rhizome</tissue>
    </source>
</reference>
<accession>A0A8J5KU18</accession>
<proteinExistence type="predicted"/>
<evidence type="ECO:0000313" key="3">
    <source>
        <dbReference type="Proteomes" id="UP000734854"/>
    </source>
</evidence>
<dbReference type="AlphaFoldDB" id="A0A8J5KU18"/>
<protein>
    <submittedName>
        <fullName evidence="2">Uncharacterized protein</fullName>
    </submittedName>
</protein>
<sequence length="159" mass="17608">MRNGERRPAGIAMKRESKQRSGQRLDLPNQMVGRGAEEIRESDSDEEETGSHLSSADQCREEHGGRGIAMSVLLPKHQQRGRPTLGHRHRRRVVGLVAVAGGDAQRSATECISTACQLHLERISSSEELFTIVVSNVFSDILNGEWRYSETPAKQLGYG</sequence>
<organism evidence="2 3">
    <name type="scientific">Zingiber officinale</name>
    <name type="common">Ginger</name>
    <name type="synonym">Amomum zingiber</name>
    <dbReference type="NCBI Taxonomy" id="94328"/>
    <lineage>
        <taxon>Eukaryota</taxon>
        <taxon>Viridiplantae</taxon>
        <taxon>Streptophyta</taxon>
        <taxon>Embryophyta</taxon>
        <taxon>Tracheophyta</taxon>
        <taxon>Spermatophyta</taxon>
        <taxon>Magnoliopsida</taxon>
        <taxon>Liliopsida</taxon>
        <taxon>Zingiberales</taxon>
        <taxon>Zingiberaceae</taxon>
        <taxon>Zingiber</taxon>
    </lineage>
</organism>
<gene>
    <name evidence="2" type="ORF">ZIOFF_051062</name>
</gene>
<evidence type="ECO:0000313" key="2">
    <source>
        <dbReference type="EMBL" id="KAG6489783.1"/>
    </source>
</evidence>
<dbReference type="EMBL" id="JACMSC010000014">
    <property type="protein sequence ID" value="KAG6489783.1"/>
    <property type="molecule type" value="Genomic_DNA"/>
</dbReference>
<feature type="region of interest" description="Disordered" evidence="1">
    <location>
        <begin position="1"/>
        <end position="72"/>
    </location>
</feature>
<name>A0A8J5KU18_ZINOF</name>
<comment type="caution">
    <text evidence="2">The sequence shown here is derived from an EMBL/GenBank/DDBJ whole genome shotgun (WGS) entry which is preliminary data.</text>
</comment>
<dbReference type="Proteomes" id="UP000734854">
    <property type="component" value="Unassembled WGS sequence"/>
</dbReference>
<keyword evidence="3" id="KW-1185">Reference proteome</keyword>